<evidence type="ECO:0000259" key="5">
    <source>
        <dbReference type="Pfam" id="PF13087"/>
    </source>
</evidence>
<name>A0A368F939_ANCCA</name>
<evidence type="ECO:0000256" key="2">
    <source>
        <dbReference type="ARBA" id="ARBA00022801"/>
    </source>
</evidence>
<gene>
    <name evidence="6" type="ORF">ANCCAN_26175</name>
</gene>
<proteinExistence type="predicted"/>
<reference evidence="6 7" key="1">
    <citation type="submission" date="2014-10" db="EMBL/GenBank/DDBJ databases">
        <title>Draft genome of the hookworm Ancylostoma caninum.</title>
        <authorList>
            <person name="Mitreva M."/>
        </authorList>
    </citation>
    <scope>NUCLEOTIDE SEQUENCE [LARGE SCALE GENOMIC DNA]</scope>
    <source>
        <strain evidence="6 7">Baltimore</strain>
    </source>
</reference>
<evidence type="ECO:0000313" key="7">
    <source>
        <dbReference type="Proteomes" id="UP000252519"/>
    </source>
</evidence>
<keyword evidence="2" id="KW-0378">Hydrolase</keyword>
<dbReference type="Proteomes" id="UP000252519">
    <property type="component" value="Unassembled WGS sequence"/>
</dbReference>
<dbReference type="PANTHER" id="PTHR43788:SF16">
    <property type="entry name" value="HELICASE WITH ZINC FINGER 2"/>
    <property type="match status" value="1"/>
</dbReference>
<sequence length="642" mass="73213">MQSSVINHPWAHLVKPRRLHFEDLTDDQVDSTLPLDIYGHVPRDGYVSEKFARTLFPRMTSCDVMLEKLPVVELQTLRDAVIFREHSQKVMDDLLDGVYPVREYPLIKMAEMPSLLAPPTIDGRRPVLYQVVYASRENELLILEAKDFFVMLPDRLDLHCIVLNGKSINVQSHKLGFNPGLVSIKDFVWVWTVEPTDEAIGEPERILRQSRWPRLTAFDRRSVYFFRAAQFAFERLVRALAYGGIGQERFVNVWLMLGKLPTSADPLYETVVRMRLFDNLHPGSLGNTILDGVYCKRSFTPVVERPPVSEEQLRSLVLTIGRKKISLTREQQKAVLRGLAGCPVVGIPANFGSGKTLVAAVMAALSRKERVILTGDTNEVVAKVANTLCSIEEFKDRKVLRYVSLRTTWKDRDSTPVDMDQVLKNLGDDFSRDVESMADRSICRRFRERLSVSLTAQEREELELVETNVSPLLKDMAEVCERVVHGLLAKGLKTKDITIVNFYKEQQRRLEEFAQDIGVENTTVESFQNSHNEVVVLLTTKAELELPYIYGPRREKASDFLEEPQRLVTALTRARQGLIILGSEYFLSRGRNWQKIINWAIGFKGVMKSSELHKFLGDPITTRKVQGVSGSPRPRFQGLSRL</sequence>
<accession>A0A368F939</accession>
<dbReference type="InterPro" id="IPR047187">
    <property type="entry name" value="SF1_C_Upf1"/>
</dbReference>
<dbReference type="EMBL" id="JOJR01003066">
    <property type="protein sequence ID" value="RCN28088.1"/>
    <property type="molecule type" value="Genomic_DNA"/>
</dbReference>
<feature type="domain" description="DNA2/NAM7 helicase-like C-terminal" evidence="5">
    <location>
        <begin position="473"/>
        <end position="584"/>
    </location>
</feature>
<keyword evidence="7" id="KW-1185">Reference proteome</keyword>
<dbReference type="PANTHER" id="PTHR43788">
    <property type="entry name" value="DNA2/NAM7 HELICASE FAMILY MEMBER"/>
    <property type="match status" value="1"/>
</dbReference>
<dbReference type="InterPro" id="IPR027417">
    <property type="entry name" value="P-loop_NTPase"/>
</dbReference>
<dbReference type="Pfam" id="PF13087">
    <property type="entry name" value="AAA_12"/>
    <property type="match status" value="1"/>
</dbReference>
<evidence type="ECO:0000313" key="6">
    <source>
        <dbReference type="EMBL" id="RCN28088.1"/>
    </source>
</evidence>
<dbReference type="OrthoDB" id="5849403at2759"/>
<organism evidence="6 7">
    <name type="scientific">Ancylostoma caninum</name>
    <name type="common">Dog hookworm</name>
    <dbReference type="NCBI Taxonomy" id="29170"/>
    <lineage>
        <taxon>Eukaryota</taxon>
        <taxon>Metazoa</taxon>
        <taxon>Ecdysozoa</taxon>
        <taxon>Nematoda</taxon>
        <taxon>Chromadorea</taxon>
        <taxon>Rhabditida</taxon>
        <taxon>Rhabditina</taxon>
        <taxon>Rhabditomorpha</taxon>
        <taxon>Strongyloidea</taxon>
        <taxon>Ancylostomatidae</taxon>
        <taxon>Ancylostomatinae</taxon>
        <taxon>Ancylostoma</taxon>
    </lineage>
</organism>
<dbReference type="InterPro" id="IPR050534">
    <property type="entry name" value="Coronavir_polyprotein_1ab"/>
</dbReference>
<dbReference type="SUPFAM" id="SSF52540">
    <property type="entry name" value="P-loop containing nucleoside triphosphate hydrolases"/>
    <property type="match status" value="1"/>
</dbReference>
<keyword evidence="3" id="KW-0347">Helicase</keyword>
<evidence type="ECO:0000256" key="1">
    <source>
        <dbReference type="ARBA" id="ARBA00022741"/>
    </source>
</evidence>
<evidence type="ECO:0000256" key="3">
    <source>
        <dbReference type="ARBA" id="ARBA00022806"/>
    </source>
</evidence>
<dbReference type="GO" id="GO:0016787">
    <property type="term" value="F:hydrolase activity"/>
    <property type="evidence" value="ECO:0007669"/>
    <property type="project" value="UniProtKB-KW"/>
</dbReference>
<dbReference type="InterPro" id="IPR041679">
    <property type="entry name" value="DNA2/NAM7-like_C"/>
</dbReference>
<dbReference type="STRING" id="29170.A0A368F939"/>
<comment type="caution">
    <text evidence="6">The sequence shown here is derived from an EMBL/GenBank/DDBJ whole genome shotgun (WGS) entry which is preliminary data.</text>
</comment>
<keyword evidence="4" id="KW-0067">ATP-binding</keyword>
<dbReference type="GO" id="GO:0043139">
    <property type="term" value="F:5'-3' DNA helicase activity"/>
    <property type="evidence" value="ECO:0007669"/>
    <property type="project" value="TreeGrafter"/>
</dbReference>
<keyword evidence="1" id="KW-0547">Nucleotide-binding</keyword>
<dbReference type="AlphaFoldDB" id="A0A368F939"/>
<dbReference type="CDD" id="cd18808">
    <property type="entry name" value="SF1_C_Upf1"/>
    <property type="match status" value="1"/>
</dbReference>
<protein>
    <recommendedName>
        <fullName evidence="5">DNA2/NAM7 helicase-like C-terminal domain-containing protein</fullName>
    </recommendedName>
</protein>
<evidence type="ECO:0000256" key="4">
    <source>
        <dbReference type="ARBA" id="ARBA00022840"/>
    </source>
</evidence>
<dbReference type="GO" id="GO:0005524">
    <property type="term" value="F:ATP binding"/>
    <property type="evidence" value="ECO:0007669"/>
    <property type="project" value="UniProtKB-KW"/>
</dbReference>
<dbReference type="Gene3D" id="3.40.50.300">
    <property type="entry name" value="P-loop containing nucleotide triphosphate hydrolases"/>
    <property type="match status" value="1"/>
</dbReference>